<evidence type="ECO:0000313" key="4">
    <source>
        <dbReference type="EMBL" id="MBF1712920.1"/>
    </source>
</evidence>
<keyword evidence="4" id="KW-0378">Hydrolase</keyword>
<dbReference type="GO" id="GO:0008237">
    <property type="term" value="F:metallopeptidase activity"/>
    <property type="evidence" value="ECO:0007669"/>
    <property type="project" value="UniProtKB-KW"/>
</dbReference>
<gene>
    <name evidence="4" type="ORF">HXO88_04165</name>
</gene>
<reference evidence="4" key="1">
    <citation type="submission" date="2020-04" db="EMBL/GenBank/DDBJ databases">
        <title>Deep metagenomics examines the oral microbiome during advanced dental caries in children, revealing novel taxa and co-occurrences with host molecules.</title>
        <authorList>
            <person name="Baker J.L."/>
            <person name="Morton J.T."/>
            <person name="Dinis M."/>
            <person name="Alvarez R."/>
            <person name="Tran N.C."/>
            <person name="Knight R."/>
            <person name="Edlund A."/>
        </authorList>
    </citation>
    <scope>NUCLEOTIDE SEQUENCE</scope>
    <source>
        <strain evidence="4">JCVI_23_bin.22</strain>
    </source>
</reference>
<evidence type="ECO:0000256" key="1">
    <source>
        <dbReference type="ARBA" id="ARBA00009067"/>
    </source>
</evidence>
<feature type="transmembrane region" description="Helical" evidence="2">
    <location>
        <begin position="6"/>
        <end position="28"/>
    </location>
</feature>
<feature type="transmembrane region" description="Helical" evidence="2">
    <location>
        <begin position="126"/>
        <end position="145"/>
    </location>
</feature>
<organism evidence="4 5">
    <name type="scientific">Streptococcus intermedius</name>
    <dbReference type="NCBI Taxonomy" id="1338"/>
    <lineage>
        <taxon>Bacteria</taxon>
        <taxon>Bacillati</taxon>
        <taxon>Bacillota</taxon>
        <taxon>Bacilli</taxon>
        <taxon>Lactobacillales</taxon>
        <taxon>Streptococcaceae</taxon>
        <taxon>Streptococcus</taxon>
        <taxon>Streptococcus anginosus group</taxon>
    </lineage>
</organism>
<keyword evidence="4" id="KW-0482">Metalloprotease</keyword>
<dbReference type="GO" id="GO:0080120">
    <property type="term" value="P:CAAX-box protein maturation"/>
    <property type="evidence" value="ECO:0007669"/>
    <property type="project" value="UniProtKB-ARBA"/>
</dbReference>
<comment type="caution">
    <text evidence="4">The sequence shown here is derived from an EMBL/GenBank/DDBJ whole genome shotgun (WGS) entry which is preliminary data.</text>
</comment>
<comment type="similarity">
    <text evidence="1">Belongs to the UPF0177 family.</text>
</comment>
<dbReference type="AlphaFoldDB" id="A0A930RCE8"/>
<dbReference type="InterPro" id="IPR003675">
    <property type="entry name" value="Rce1/LyrA-like_dom"/>
</dbReference>
<dbReference type="Proteomes" id="UP000721045">
    <property type="component" value="Unassembled WGS sequence"/>
</dbReference>
<feature type="transmembrane region" description="Helical" evidence="2">
    <location>
        <begin position="151"/>
        <end position="169"/>
    </location>
</feature>
<feature type="transmembrane region" description="Helical" evidence="2">
    <location>
        <begin position="87"/>
        <end position="106"/>
    </location>
</feature>
<dbReference type="EMBL" id="JABZYP010000011">
    <property type="protein sequence ID" value="MBF1712920.1"/>
    <property type="molecule type" value="Genomic_DNA"/>
</dbReference>
<name>A0A930RCE8_STRIT</name>
<keyword evidence="2" id="KW-0472">Membrane</keyword>
<evidence type="ECO:0000259" key="3">
    <source>
        <dbReference type="Pfam" id="PF02517"/>
    </source>
</evidence>
<dbReference type="GO" id="GO:0004175">
    <property type="term" value="F:endopeptidase activity"/>
    <property type="evidence" value="ECO:0007669"/>
    <property type="project" value="UniProtKB-ARBA"/>
</dbReference>
<sequence>MELFIAKIVSSFLEIILAAAIPFLYWIFTERKQSTFLNWLGFKKVSKHDFKRFFVPVLGMILLFSLASFFILLRLKGVSTATTVFRGGGYTVLPAILIYGIFNTALPEELFFRGFLLKRLMSKMAFPLANVIQSLCFALIHSFMFFKLLDIGSTIMITMFIFGIAYGMGDINEKKTQGSIVPSWLIHAAANIFSGICTAFMLI</sequence>
<proteinExistence type="inferred from homology"/>
<evidence type="ECO:0000256" key="2">
    <source>
        <dbReference type="SAM" id="Phobius"/>
    </source>
</evidence>
<protein>
    <submittedName>
        <fullName evidence="4">CPBP family intramembrane metalloprotease</fullName>
    </submittedName>
</protein>
<keyword evidence="2" id="KW-1133">Transmembrane helix</keyword>
<keyword evidence="4" id="KW-0645">Protease</keyword>
<evidence type="ECO:0000313" key="5">
    <source>
        <dbReference type="Proteomes" id="UP000721045"/>
    </source>
</evidence>
<feature type="transmembrane region" description="Helical" evidence="2">
    <location>
        <begin position="181"/>
        <end position="202"/>
    </location>
</feature>
<feature type="transmembrane region" description="Helical" evidence="2">
    <location>
        <begin position="53"/>
        <end position="75"/>
    </location>
</feature>
<dbReference type="Pfam" id="PF02517">
    <property type="entry name" value="Rce1-like"/>
    <property type="match status" value="1"/>
</dbReference>
<feature type="domain" description="CAAX prenyl protease 2/Lysostaphin resistance protein A-like" evidence="3">
    <location>
        <begin position="95"/>
        <end position="193"/>
    </location>
</feature>
<accession>A0A930RCE8</accession>
<keyword evidence="2" id="KW-0812">Transmembrane</keyword>